<keyword evidence="1" id="KW-0067">ATP-binding</keyword>
<dbReference type="InterPro" id="IPR027417">
    <property type="entry name" value="P-loop_NTPase"/>
</dbReference>
<keyword evidence="1" id="KW-0234">DNA repair</keyword>
<accession>A0A388LNI4</accession>
<comment type="similarity">
    <text evidence="1">Belongs to the helicase family.</text>
</comment>
<dbReference type="PANTHER" id="PTHR10492:SF57">
    <property type="entry name" value="ATP-DEPENDENT DNA HELICASE"/>
    <property type="match status" value="1"/>
</dbReference>
<evidence type="ECO:0000256" key="1">
    <source>
        <dbReference type="RuleBase" id="RU363044"/>
    </source>
</evidence>
<dbReference type="GO" id="GO:0005524">
    <property type="term" value="F:ATP binding"/>
    <property type="evidence" value="ECO:0007669"/>
    <property type="project" value="UniProtKB-KW"/>
</dbReference>
<dbReference type="PANTHER" id="PTHR10492">
    <property type="match status" value="1"/>
</dbReference>
<proteinExistence type="inferred from homology"/>
<dbReference type="GO" id="GO:0006281">
    <property type="term" value="P:DNA repair"/>
    <property type="evidence" value="ECO:0007669"/>
    <property type="project" value="UniProtKB-KW"/>
</dbReference>
<dbReference type="EC" id="5.6.2.3" evidence="1"/>
<dbReference type="Proteomes" id="UP000265515">
    <property type="component" value="Unassembled WGS sequence"/>
</dbReference>
<dbReference type="InterPro" id="IPR010285">
    <property type="entry name" value="DNA_helicase_pif1-like_DEAD"/>
</dbReference>
<keyword evidence="1" id="KW-0347">Helicase</keyword>
<name>A0A388LNI4_CHABU</name>
<reference evidence="4 5" key="1">
    <citation type="journal article" date="2018" name="Cell">
        <title>The Chara Genome: Secondary Complexity and Implications for Plant Terrestrialization.</title>
        <authorList>
            <person name="Nishiyama T."/>
            <person name="Sakayama H."/>
            <person name="Vries J.D."/>
            <person name="Buschmann H."/>
            <person name="Saint-Marcoux D."/>
            <person name="Ullrich K.K."/>
            <person name="Haas F.B."/>
            <person name="Vanderstraeten L."/>
            <person name="Becker D."/>
            <person name="Lang D."/>
            <person name="Vosolsobe S."/>
            <person name="Rombauts S."/>
            <person name="Wilhelmsson P.K.I."/>
            <person name="Janitza P."/>
            <person name="Kern R."/>
            <person name="Heyl A."/>
            <person name="Rumpler F."/>
            <person name="Villalobos L.I.A.C."/>
            <person name="Clay J.M."/>
            <person name="Skokan R."/>
            <person name="Toyoda A."/>
            <person name="Suzuki Y."/>
            <person name="Kagoshima H."/>
            <person name="Schijlen E."/>
            <person name="Tajeshwar N."/>
            <person name="Catarino B."/>
            <person name="Hetherington A.J."/>
            <person name="Saltykova A."/>
            <person name="Bonnot C."/>
            <person name="Breuninger H."/>
            <person name="Symeonidi A."/>
            <person name="Radhakrishnan G.V."/>
            <person name="Van Nieuwerburgh F."/>
            <person name="Deforce D."/>
            <person name="Chang C."/>
            <person name="Karol K.G."/>
            <person name="Hedrich R."/>
            <person name="Ulvskov P."/>
            <person name="Glockner G."/>
            <person name="Delwiche C.F."/>
            <person name="Petrasek J."/>
            <person name="Van de Peer Y."/>
            <person name="Friml J."/>
            <person name="Beilby M."/>
            <person name="Dolan L."/>
            <person name="Kohara Y."/>
            <person name="Sugano S."/>
            <person name="Fujiyama A."/>
            <person name="Delaux P.-M."/>
            <person name="Quint M."/>
            <person name="TheiBen G."/>
            <person name="Hagemann M."/>
            <person name="Harholt J."/>
            <person name="Dunand C."/>
            <person name="Zachgo S."/>
            <person name="Langdale J."/>
            <person name="Maumus F."/>
            <person name="Straeten D.V.D."/>
            <person name="Gould S.B."/>
            <person name="Rensing S.A."/>
        </authorList>
    </citation>
    <scope>NUCLEOTIDE SEQUENCE [LARGE SCALE GENOMIC DNA]</scope>
    <source>
        <strain evidence="4 5">S276</strain>
    </source>
</reference>
<dbReference type="GO" id="GO:0006310">
    <property type="term" value="P:DNA recombination"/>
    <property type="evidence" value="ECO:0007669"/>
    <property type="project" value="UniProtKB-KW"/>
</dbReference>
<comment type="caution">
    <text evidence="4">The sequence shown here is derived from an EMBL/GenBank/DDBJ whole genome shotgun (WGS) entry which is preliminary data.</text>
</comment>
<comment type="cofactor">
    <cofactor evidence="1">
        <name>Mg(2+)</name>
        <dbReference type="ChEBI" id="CHEBI:18420"/>
    </cofactor>
</comment>
<keyword evidence="1" id="KW-0547">Nucleotide-binding</keyword>
<keyword evidence="1" id="KW-0233">DNA recombination</keyword>
<dbReference type="GO" id="GO:0000723">
    <property type="term" value="P:telomere maintenance"/>
    <property type="evidence" value="ECO:0007669"/>
    <property type="project" value="InterPro"/>
</dbReference>
<dbReference type="Gramene" id="GBG83795">
    <property type="protein sequence ID" value="GBG83795"/>
    <property type="gene ID" value="CBR_g37595"/>
</dbReference>
<keyword evidence="1" id="KW-0378">Hydrolase</keyword>
<keyword evidence="5" id="KW-1185">Reference proteome</keyword>
<dbReference type="OrthoDB" id="272985at2759"/>
<feature type="region of interest" description="Disordered" evidence="2">
    <location>
        <begin position="474"/>
        <end position="494"/>
    </location>
</feature>
<protein>
    <recommendedName>
        <fullName evidence="1">ATP-dependent DNA helicase</fullName>
        <ecNumber evidence="1">5.6.2.3</ecNumber>
    </recommendedName>
</protein>
<dbReference type="Gene3D" id="3.40.50.300">
    <property type="entry name" value="P-loop containing nucleotide triphosphate hydrolases"/>
    <property type="match status" value="1"/>
</dbReference>
<keyword evidence="1" id="KW-0227">DNA damage</keyword>
<dbReference type="GO" id="GO:0016887">
    <property type="term" value="F:ATP hydrolysis activity"/>
    <property type="evidence" value="ECO:0007669"/>
    <property type="project" value="RHEA"/>
</dbReference>
<dbReference type="AlphaFoldDB" id="A0A388LNI4"/>
<dbReference type="GO" id="GO:0043139">
    <property type="term" value="F:5'-3' DNA helicase activity"/>
    <property type="evidence" value="ECO:0007669"/>
    <property type="project" value="UniProtKB-EC"/>
</dbReference>
<evidence type="ECO:0000313" key="5">
    <source>
        <dbReference type="Proteomes" id="UP000265515"/>
    </source>
</evidence>
<organism evidence="4 5">
    <name type="scientific">Chara braunii</name>
    <name type="common">Braun's stonewort</name>
    <dbReference type="NCBI Taxonomy" id="69332"/>
    <lineage>
        <taxon>Eukaryota</taxon>
        <taxon>Viridiplantae</taxon>
        <taxon>Streptophyta</taxon>
        <taxon>Charophyceae</taxon>
        <taxon>Charales</taxon>
        <taxon>Characeae</taxon>
        <taxon>Chara</taxon>
    </lineage>
</organism>
<evidence type="ECO:0000313" key="4">
    <source>
        <dbReference type="EMBL" id="GBG83795.1"/>
    </source>
</evidence>
<dbReference type="Pfam" id="PF05970">
    <property type="entry name" value="PIF1"/>
    <property type="match status" value="1"/>
</dbReference>
<dbReference type="STRING" id="69332.A0A388LNI4"/>
<sequence length="600" mass="67528">MVALLNRSALAVEIRVSIVVLNCDIMKQNGQRCIAEKEALNGRKLVINPDAMPEEEHARHYNRPMGLHEVCVLMTDGLLPRELEIRLRAPLPGERQTVVVPECSRAHDCLRSRFAIALAVKSSGIAATLLTGGRTFHSRFRAPLKPDNTCPFLIAKQIDLAELIRRADLIVWDEAPMSNKFHLEALDITLRDLCNNDESFGEKVLLLAVDFRQVLPVVKHGLRAQQIDASMKMSPLWKLFEIHQLTENMRILSLADDEMARRYDHFLMCIGNGDHPHVVPNEPDGVRLPREICTDKLIDELISWTFDDVSNHVGDAEYFLPRLILFPTNDDAGSVNNRVLDDFPGENTLDDAEKMTVEGDADNCRVDGDGSRRGQSGRPINLTFRDLEDDNVTDDSKGDLVESTLVRKRSRRAKTNVLDSPRVSEPTLNNNRVERQPVAHETGTQILKAINQLPDEALASLEFCAPLAERARVRDSCSQSQRSGRERDVCSTSQQQNRAGVIVVSDDKHGPAIHAPNPRAYLGKWFEDAKKVGIQNVLTELLFEMFVKSATVVKDGRIWKNFLEWKRNKLTNMRLQRKSLEALPSNPLNVSDLEASSMLN</sequence>
<feature type="domain" description="DNA helicase Pif1-like DEAD-box helicase" evidence="3">
    <location>
        <begin position="109"/>
        <end position="276"/>
    </location>
</feature>
<evidence type="ECO:0000256" key="2">
    <source>
        <dbReference type="SAM" id="MobiDB-lite"/>
    </source>
</evidence>
<dbReference type="EMBL" id="BFEA01000452">
    <property type="protein sequence ID" value="GBG83795.1"/>
    <property type="molecule type" value="Genomic_DNA"/>
</dbReference>
<comment type="catalytic activity">
    <reaction evidence="1">
        <text>ATP + H2O = ADP + phosphate + H(+)</text>
        <dbReference type="Rhea" id="RHEA:13065"/>
        <dbReference type="ChEBI" id="CHEBI:15377"/>
        <dbReference type="ChEBI" id="CHEBI:15378"/>
        <dbReference type="ChEBI" id="CHEBI:30616"/>
        <dbReference type="ChEBI" id="CHEBI:43474"/>
        <dbReference type="ChEBI" id="CHEBI:456216"/>
        <dbReference type="EC" id="5.6.2.3"/>
    </reaction>
</comment>
<evidence type="ECO:0000259" key="3">
    <source>
        <dbReference type="Pfam" id="PF05970"/>
    </source>
</evidence>
<gene>
    <name evidence="4" type="ORF">CBR_g37595</name>
</gene>